<dbReference type="RefSeq" id="WP_007203358.1">
    <property type="nucleotide sequence ID" value="NZ_AKKV01000036.1"/>
</dbReference>
<feature type="domain" description="Transcription regulator PadR N-terminal" evidence="1">
    <location>
        <begin position="50"/>
        <end position="116"/>
    </location>
</feature>
<accession>I8UBR8</accession>
<dbReference type="Pfam" id="PF03551">
    <property type="entry name" value="PadR"/>
    <property type="match status" value="1"/>
</dbReference>
<dbReference type="STRING" id="1196324.A374_16428"/>
<dbReference type="SUPFAM" id="SSF46785">
    <property type="entry name" value="Winged helix' DNA-binding domain"/>
    <property type="match status" value="1"/>
</dbReference>
<keyword evidence="3" id="KW-1185">Reference proteome</keyword>
<organism evidence="2 3">
    <name type="scientific">Fictibacillus macauensis ZFHKF-1</name>
    <dbReference type="NCBI Taxonomy" id="1196324"/>
    <lineage>
        <taxon>Bacteria</taxon>
        <taxon>Bacillati</taxon>
        <taxon>Bacillota</taxon>
        <taxon>Bacilli</taxon>
        <taxon>Bacillales</taxon>
        <taxon>Fictibacillaceae</taxon>
        <taxon>Fictibacillus</taxon>
    </lineage>
</organism>
<dbReference type="PATRIC" id="fig|1196324.3.peg.3358"/>
<dbReference type="NCBIfam" id="NF006931">
    <property type="entry name" value="PRK09416.1"/>
    <property type="match status" value="1"/>
</dbReference>
<reference evidence="2 3" key="1">
    <citation type="journal article" date="2012" name="J. Bacteriol.">
        <title>Genome of Bacillus macauensis ZFHKF-1, a Long-Chain-Forming Bacterium.</title>
        <authorList>
            <person name="Cai L."/>
            <person name="Zhang T."/>
        </authorList>
    </citation>
    <scope>NUCLEOTIDE SEQUENCE [LARGE SCALE GENOMIC DNA]</scope>
    <source>
        <strain evidence="2 3">ZFHKF-1</strain>
    </source>
</reference>
<evidence type="ECO:0000259" key="1">
    <source>
        <dbReference type="Pfam" id="PF03551"/>
    </source>
</evidence>
<proteinExistence type="predicted"/>
<gene>
    <name evidence="2" type="primary">lstR</name>
    <name evidence="2" type="ORF">A374_16428</name>
</gene>
<dbReference type="InterPro" id="IPR036390">
    <property type="entry name" value="WH_DNA-bd_sf"/>
</dbReference>
<evidence type="ECO:0000313" key="3">
    <source>
        <dbReference type="Proteomes" id="UP000004080"/>
    </source>
</evidence>
<dbReference type="AlphaFoldDB" id="I8UBR8"/>
<evidence type="ECO:0000313" key="2">
    <source>
        <dbReference type="EMBL" id="EIT84390.1"/>
    </source>
</evidence>
<dbReference type="OrthoDB" id="2440228at2"/>
<protein>
    <submittedName>
        <fullName evidence="2">Lineage-specific thermal regulator protein</fullName>
    </submittedName>
</protein>
<dbReference type="InterPro" id="IPR005149">
    <property type="entry name" value="Tscrpt_reg_PadR_N"/>
</dbReference>
<comment type="caution">
    <text evidence="2">The sequence shown here is derived from an EMBL/GenBank/DDBJ whole genome shotgun (WGS) entry which is preliminary data.</text>
</comment>
<name>I8UBR8_9BACL</name>
<dbReference type="Gene3D" id="1.10.10.10">
    <property type="entry name" value="Winged helix-like DNA-binding domain superfamily/Winged helix DNA-binding domain"/>
    <property type="match status" value="1"/>
</dbReference>
<dbReference type="InterPro" id="IPR036388">
    <property type="entry name" value="WH-like_DNA-bd_sf"/>
</dbReference>
<dbReference type="eggNOG" id="COG1695">
    <property type="taxonomic scope" value="Bacteria"/>
</dbReference>
<sequence>MEERLRQLQKKMNQSTFASLSFTNQHRKNIIEKIKHEQEREEDVLLALMQLLQTRQTGFELAQNMRRRGFLTYENNEGALYVVLHRLEREGCIVANWTEDGGKYYELAKKGRKALRNDATLQGIFHVVIER</sequence>
<dbReference type="EMBL" id="AKKV01000036">
    <property type="protein sequence ID" value="EIT84390.1"/>
    <property type="molecule type" value="Genomic_DNA"/>
</dbReference>
<dbReference type="Proteomes" id="UP000004080">
    <property type="component" value="Unassembled WGS sequence"/>
</dbReference>